<keyword evidence="2" id="KW-1185">Reference proteome</keyword>
<sequence length="84" mass="9804">MLAMDYPSLKVFGGQQYGKFSKDYWKSHLDKISRILPRDVKENLKISCDALDDEEKEIFLYTACFFIEEENTLAIEVWDGSGWS</sequence>
<accession>A0AA38FDG7</accession>
<dbReference type="OMA" id="MLAMDYP"/>
<organism evidence="1 2">
    <name type="scientific">Taxus chinensis</name>
    <name type="common">Chinese yew</name>
    <name type="synonym">Taxus wallichiana var. chinensis</name>
    <dbReference type="NCBI Taxonomy" id="29808"/>
    <lineage>
        <taxon>Eukaryota</taxon>
        <taxon>Viridiplantae</taxon>
        <taxon>Streptophyta</taxon>
        <taxon>Embryophyta</taxon>
        <taxon>Tracheophyta</taxon>
        <taxon>Spermatophyta</taxon>
        <taxon>Pinopsida</taxon>
        <taxon>Pinidae</taxon>
        <taxon>Conifers II</taxon>
        <taxon>Cupressales</taxon>
        <taxon>Taxaceae</taxon>
        <taxon>Taxus</taxon>
    </lineage>
</organism>
<dbReference type="InterPro" id="IPR027417">
    <property type="entry name" value="P-loop_NTPase"/>
</dbReference>
<feature type="non-terminal residue" evidence="1">
    <location>
        <position position="84"/>
    </location>
</feature>
<dbReference type="AlphaFoldDB" id="A0AA38FDG7"/>
<comment type="caution">
    <text evidence="1">The sequence shown here is derived from an EMBL/GenBank/DDBJ whole genome shotgun (WGS) entry which is preliminary data.</text>
</comment>
<dbReference type="EMBL" id="JAHRHJ020000009">
    <property type="protein sequence ID" value="KAH9302139.1"/>
    <property type="molecule type" value="Genomic_DNA"/>
</dbReference>
<dbReference type="Proteomes" id="UP000824469">
    <property type="component" value="Unassembled WGS sequence"/>
</dbReference>
<evidence type="ECO:0000313" key="2">
    <source>
        <dbReference type="Proteomes" id="UP000824469"/>
    </source>
</evidence>
<evidence type="ECO:0000313" key="1">
    <source>
        <dbReference type="EMBL" id="KAH9302139.1"/>
    </source>
</evidence>
<name>A0AA38FDG7_TAXCH</name>
<gene>
    <name evidence="1" type="ORF">KI387_013722</name>
</gene>
<protein>
    <submittedName>
        <fullName evidence="1">Uncharacterized protein</fullName>
    </submittedName>
</protein>
<proteinExistence type="predicted"/>
<dbReference type="SUPFAM" id="SSF52540">
    <property type="entry name" value="P-loop containing nucleoside triphosphate hydrolases"/>
    <property type="match status" value="1"/>
</dbReference>
<reference evidence="1 2" key="1">
    <citation type="journal article" date="2021" name="Nat. Plants">
        <title>The Taxus genome provides insights into paclitaxel biosynthesis.</title>
        <authorList>
            <person name="Xiong X."/>
            <person name="Gou J."/>
            <person name="Liao Q."/>
            <person name="Li Y."/>
            <person name="Zhou Q."/>
            <person name="Bi G."/>
            <person name="Li C."/>
            <person name="Du R."/>
            <person name="Wang X."/>
            <person name="Sun T."/>
            <person name="Guo L."/>
            <person name="Liang H."/>
            <person name="Lu P."/>
            <person name="Wu Y."/>
            <person name="Zhang Z."/>
            <person name="Ro D.K."/>
            <person name="Shang Y."/>
            <person name="Huang S."/>
            <person name="Yan J."/>
        </authorList>
    </citation>
    <scope>NUCLEOTIDE SEQUENCE [LARGE SCALE GENOMIC DNA]</scope>
    <source>
        <strain evidence="1">Ta-2019</strain>
    </source>
</reference>